<dbReference type="SUPFAM" id="SSF48295">
    <property type="entry name" value="TrpR-like"/>
    <property type="match status" value="1"/>
</dbReference>
<dbReference type="Gene3D" id="3.30.300.180">
    <property type="match status" value="1"/>
</dbReference>
<dbReference type="InterPro" id="IPR038454">
    <property type="entry name" value="DnaA_N_sf"/>
</dbReference>
<keyword evidence="13" id="KW-1185">Reference proteome</keyword>
<dbReference type="GO" id="GO:0005886">
    <property type="term" value="C:plasma membrane"/>
    <property type="evidence" value="ECO:0007669"/>
    <property type="project" value="TreeGrafter"/>
</dbReference>
<dbReference type="GO" id="GO:0005524">
    <property type="term" value="F:ATP binding"/>
    <property type="evidence" value="ECO:0007669"/>
    <property type="project" value="UniProtKB-KW"/>
</dbReference>
<dbReference type="CDD" id="cd00009">
    <property type="entry name" value="AAA"/>
    <property type="match status" value="1"/>
</dbReference>
<dbReference type="PROSITE" id="PS01008">
    <property type="entry name" value="DNAA"/>
    <property type="match status" value="1"/>
</dbReference>
<dbReference type="CDD" id="cd06571">
    <property type="entry name" value="Bac_DnaA_C"/>
    <property type="match status" value="1"/>
</dbReference>
<accession>C4XIJ6</accession>
<dbReference type="InterPro" id="IPR013317">
    <property type="entry name" value="DnaA_dom"/>
</dbReference>
<organism evidence="12 13">
    <name type="scientific">Solidesulfovibrio magneticus (strain ATCC 700980 / DSM 13731 / RS-1)</name>
    <name type="common">Desulfovibrio magneticus</name>
    <dbReference type="NCBI Taxonomy" id="573370"/>
    <lineage>
        <taxon>Bacteria</taxon>
        <taxon>Pseudomonadati</taxon>
        <taxon>Thermodesulfobacteriota</taxon>
        <taxon>Desulfovibrionia</taxon>
        <taxon>Desulfovibrionales</taxon>
        <taxon>Desulfovibrionaceae</taxon>
        <taxon>Solidesulfovibrio</taxon>
    </lineage>
</organism>
<dbReference type="InterPro" id="IPR013159">
    <property type="entry name" value="DnaA_C"/>
</dbReference>
<dbReference type="KEGG" id="dma:DMR_30800"/>
<feature type="region of interest" description="Disordered" evidence="9">
    <location>
        <begin position="91"/>
        <end position="116"/>
    </location>
</feature>
<keyword evidence="4 7" id="KW-0067">ATP-binding</keyword>
<gene>
    <name evidence="12" type="primary">dnaA</name>
    <name evidence="12" type="ordered locus">DMR_30800</name>
</gene>
<evidence type="ECO:0000256" key="8">
    <source>
        <dbReference type="RuleBase" id="RU004227"/>
    </source>
</evidence>
<name>C4XIJ6_SOLM1</name>
<dbReference type="Pfam" id="PF08299">
    <property type="entry name" value="Bac_DnaA_C"/>
    <property type="match status" value="1"/>
</dbReference>
<dbReference type="AlphaFoldDB" id="C4XIJ6"/>
<dbReference type="Gene3D" id="1.10.1750.10">
    <property type="match status" value="1"/>
</dbReference>
<dbReference type="Pfam" id="PF00308">
    <property type="entry name" value="Bac_DnaA"/>
    <property type="match status" value="1"/>
</dbReference>
<dbReference type="GO" id="GO:0006270">
    <property type="term" value="P:DNA replication initiation"/>
    <property type="evidence" value="ECO:0007669"/>
    <property type="project" value="InterPro"/>
</dbReference>
<comment type="function">
    <text evidence="7">Plays an essential role in the initiation and regulation of chromosomal replication. ATP-DnaA binds to the origin of replication (oriC) to initiate formation of the DNA replication initiation complex once per cell cycle. Binds the DnaA box (a 9 base pair repeat at the origin) and separates the double-stranded (ds)DNA. Forms a right-handed helical filament on oriC DNA; dsDNA binds to the exterior of the filament while single-stranded (ss)DNA is stabiized in the filament's interior. The ATP-DnaA-oriC complex binds and stabilizes one strand of the AT-rich DNA unwinding element (DUE), permitting loading of DNA polymerase. After initiation quickly degrades to an ADP-DnaA complex that is not apt for DNA replication. Binds acidic phospholipids.</text>
</comment>
<feature type="compositionally biased region" description="Low complexity" evidence="9">
    <location>
        <begin position="103"/>
        <end position="116"/>
    </location>
</feature>
<keyword evidence="6 7" id="KW-0238">DNA-binding</keyword>
<dbReference type="SMART" id="SM00382">
    <property type="entry name" value="AAA"/>
    <property type="match status" value="1"/>
</dbReference>
<evidence type="ECO:0000259" key="10">
    <source>
        <dbReference type="SMART" id="SM00382"/>
    </source>
</evidence>
<evidence type="ECO:0000256" key="6">
    <source>
        <dbReference type="ARBA" id="ARBA00023125"/>
    </source>
</evidence>
<dbReference type="Gene3D" id="3.40.50.300">
    <property type="entry name" value="P-loop containing nucleotide triphosphate hydrolases"/>
    <property type="match status" value="1"/>
</dbReference>
<dbReference type="Gene3D" id="1.10.8.60">
    <property type="match status" value="1"/>
</dbReference>
<evidence type="ECO:0000313" key="13">
    <source>
        <dbReference type="Proteomes" id="UP000009071"/>
    </source>
</evidence>
<dbReference type="PANTHER" id="PTHR30050:SF2">
    <property type="entry name" value="CHROMOSOMAL REPLICATION INITIATOR PROTEIN DNAA"/>
    <property type="match status" value="1"/>
</dbReference>
<dbReference type="InterPro" id="IPR020591">
    <property type="entry name" value="Chromosome_initiator_DnaA-like"/>
</dbReference>
<dbReference type="InterPro" id="IPR027417">
    <property type="entry name" value="P-loop_NTPase"/>
</dbReference>
<keyword evidence="1" id="KW-0963">Cytoplasm</keyword>
<dbReference type="HOGENOM" id="CLU_026910_3_0_7"/>
<evidence type="ECO:0000256" key="7">
    <source>
        <dbReference type="RuleBase" id="RU000577"/>
    </source>
</evidence>
<dbReference type="OrthoDB" id="9807019at2"/>
<evidence type="ECO:0000256" key="3">
    <source>
        <dbReference type="ARBA" id="ARBA00022741"/>
    </source>
</evidence>
<keyword evidence="3 7" id="KW-0547">Nucleotide-binding</keyword>
<comment type="similarity">
    <text evidence="8">Belongs to the DnaA family.</text>
</comment>
<keyword evidence="5" id="KW-0446">Lipid-binding</keyword>
<dbReference type="InterPro" id="IPR003593">
    <property type="entry name" value="AAA+_ATPase"/>
</dbReference>
<dbReference type="eggNOG" id="COG0593">
    <property type="taxonomic scope" value="Bacteria"/>
</dbReference>
<evidence type="ECO:0000256" key="4">
    <source>
        <dbReference type="ARBA" id="ARBA00022840"/>
    </source>
</evidence>
<dbReference type="SMART" id="SM00760">
    <property type="entry name" value="Bac_DnaA_C"/>
    <property type="match status" value="1"/>
</dbReference>
<keyword evidence="2 7" id="KW-0235">DNA replication</keyword>
<dbReference type="GO" id="GO:0006275">
    <property type="term" value="P:regulation of DNA replication"/>
    <property type="evidence" value="ECO:0007669"/>
    <property type="project" value="InterPro"/>
</dbReference>
<dbReference type="GO" id="GO:0008289">
    <property type="term" value="F:lipid binding"/>
    <property type="evidence" value="ECO:0007669"/>
    <property type="project" value="UniProtKB-KW"/>
</dbReference>
<protein>
    <recommendedName>
        <fullName evidence="7">Chromosomal replication initiator protein DnaA</fullName>
    </recommendedName>
</protein>
<dbReference type="InterPro" id="IPR018312">
    <property type="entry name" value="Chromosome_initiator_DnaA_CS"/>
</dbReference>
<evidence type="ECO:0000256" key="5">
    <source>
        <dbReference type="ARBA" id="ARBA00023121"/>
    </source>
</evidence>
<dbReference type="STRING" id="573370.DMR_30800"/>
<dbReference type="RefSeq" id="WP_015861730.1">
    <property type="nucleotide sequence ID" value="NC_012796.1"/>
</dbReference>
<dbReference type="SUPFAM" id="SSF52540">
    <property type="entry name" value="P-loop containing nucleoside triphosphate hydrolases"/>
    <property type="match status" value="1"/>
</dbReference>
<dbReference type="Proteomes" id="UP000009071">
    <property type="component" value="Chromosome"/>
</dbReference>
<dbReference type="InterPro" id="IPR024633">
    <property type="entry name" value="DnaA_N_dom"/>
</dbReference>
<dbReference type="Pfam" id="PF11638">
    <property type="entry name" value="DnaA_N"/>
    <property type="match status" value="1"/>
</dbReference>
<dbReference type="InterPro" id="IPR010921">
    <property type="entry name" value="Trp_repressor/repl_initiator"/>
</dbReference>
<evidence type="ECO:0000256" key="9">
    <source>
        <dbReference type="SAM" id="MobiDB-lite"/>
    </source>
</evidence>
<dbReference type="PRINTS" id="PR00051">
    <property type="entry name" value="DNAA"/>
</dbReference>
<reference evidence="12 13" key="1">
    <citation type="journal article" date="2009" name="Genome Res.">
        <title>Whole genome sequence of Desulfovibrio magneticus strain RS-1 revealed common gene clusters in magnetotactic bacteria.</title>
        <authorList>
            <person name="Nakazawa H."/>
            <person name="Arakaki A."/>
            <person name="Narita-Yamada S."/>
            <person name="Yashiro I."/>
            <person name="Jinno K."/>
            <person name="Aoki N."/>
            <person name="Tsuruyama A."/>
            <person name="Okamura Y."/>
            <person name="Tanikawa S."/>
            <person name="Fujita N."/>
            <person name="Takeyama H."/>
            <person name="Matsunaga T."/>
        </authorList>
    </citation>
    <scope>NUCLEOTIDE SEQUENCE [LARGE SCALE GENOMIC DNA]</scope>
    <source>
        <strain evidence="13">ATCC 700980 / DSM 13731 / RS-1</strain>
    </source>
</reference>
<evidence type="ECO:0000313" key="12">
    <source>
        <dbReference type="EMBL" id="BAH76571.1"/>
    </source>
</evidence>
<dbReference type="PANTHER" id="PTHR30050">
    <property type="entry name" value="CHROMOSOMAL REPLICATION INITIATOR PROTEIN DNAA"/>
    <property type="match status" value="1"/>
</dbReference>
<feature type="domain" description="AAA+ ATPase" evidence="10">
    <location>
        <begin position="161"/>
        <end position="298"/>
    </location>
</feature>
<dbReference type="EMBL" id="AP010904">
    <property type="protein sequence ID" value="BAH76571.1"/>
    <property type="molecule type" value="Genomic_DNA"/>
</dbReference>
<evidence type="ECO:0000256" key="1">
    <source>
        <dbReference type="ARBA" id="ARBA00022490"/>
    </source>
</evidence>
<feature type="domain" description="Chromosomal replication initiator DnaA C-terminal" evidence="11">
    <location>
        <begin position="374"/>
        <end position="442"/>
    </location>
</feature>
<dbReference type="GO" id="GO:0003688">
    <property type="term" value="F:DNA replication origin binding"/>
    <property type="evidence" value="ECO:0007669"/>
    <property type="project" value="InterPro"/>
</dbReference>
<evidence type="ECO:0000259" key="11">
    <source>
        <dbReference type="SMART" id="SM00760"/>
    </source>
</evidence>
<evidence type="ECO:0000256" key="2">
    <source>
        <dbReference type="ARBA" id="ARBA00022705"/>
    </source>
</evidence>
<proteinExistence type="inferred from homology"/>
<sequence>METIWSQTKQLLEKTLSPGLFNLWIKPLAARARDGALELVAPNAFVATWVRERLTDSIAEAAAVAMGARPQVFVVEASRAAAPVAASAGLAPAASGRPRRQPGQRPAGPRPVAAPLTLPVAPSAPPALADRFRFSYDEFVVGPSNEMAYAASKGICDLSLSAEQLFISSAPGLGKTHLIQAMGRRILGGQPGRQPRVAYLSAEEFANRLVMAIKTKQVEQFKAAFRENVDVLLLEDVHFFRDKPRIQDELLNTLKALNARGCRLVFTSSFLPKELSGLDSQLLSRINSGFLAVIDKPDLDMRRRILARKAAVHQVLLPEEVSTLLADKLPSDVRQLESCLQNLVLKAKLLNCRISVDLAWDVLRHYDVAQAPVSLDDIVGYVCDVYRLSPDQLKSKSRKRQYVLARNTAFLLARQHTDLSLADIGVQFNRRHSTVVKGITALERHLSLKTPLGRELERTIEQMRG</sequence>